<dbReference type="AlphaFoldDB" id="A1WP87"/>
<feature type="compositionally biased region" description="Pro residues" evidence="1">
    <location>
        <begin position="171"/>
        <end position="194"/>
    </location>
</feature>
<feature type="region of interest" description="Disordered" evidence="1">
    <location>
        <begin position="122"/>
        <end position="154"/>
    </location>
</feature>
<dbReference type="EMBL" id="CP000542">
    <property type="protein sequence ID" value="ABM59444.1"/>
    <property type="molecule type" value="Genomic_DNA"/>
</dbReference>
<dbReference type="HOGENOM" id="CLU_899994_0_0_4"/>
<feature type="compositionally biased region" description="Pro residues" evidence="1">
    <location>
        <begin position="145"/>
        <end position="154"/>
    </location>
</feature>
<feature type="region of interest" description="Disordered" evidence="1">
    <location>
        <begin position="170"/>
        <end position="221"/>
    </location>
</feature>
<dbReference type="Proteomes" id="UP000000374">
    <property type="component" value="Chromosome"/>
</dbReference>
<dbReference type="GeneID" id="76462107"/>
<sequence>MKNITGANLLAGGLFRGFFDVFFKEVEPIYEGNPHTGKKEPSETGDDNEAFAGYVERIGDKVVEMVVYKNRICRAVILAQDKPKGAPEPGVKGLSDFTAHLADRLGVPFNLGEAINFTHEELGSARRHHAAPPQRSGASAAVDPPGQPDPPPLQAPVQMAVQVVEQVAAPMPSPPAAPKPRPFSAPAPAIAPKPRPLRTPAHAMAPESEPRAHASSPTEATGQIVQAGMTQVLGRDDRPIEIFSISLQTEDGAVNFNGVDLAKKFSEGAFHIGDWVYVKKTVVDFTVQRNGVPEERTKNVYVVKILKSR</sequence>
<keyword evidence="3" id="KW-1185">Reference proteome</keyword>
<dbReference type="KEGG" id="vei:Veis_3729"/>
<reference evidence="3" key="1">
    <citation type="submission" date="2006-12" db="EMBL/GenBank/DDBJ databases">
        <title>Complete sequence of chromosome 1 of Verminephrobacter eiseniae EF01-2.</title>
        <authorList>
            <person name="Copeland A."/>
            <person name="Lucas S."/>
            <person name="Lapidus A."/>
            <person name="Barry K."/>
            <person name="Detter J.C."/>
            <person name="Glavina del Rio T."/>
            <person name="Dalin E."/>
            <person name="Tice H."/>
            <person name="Pitluck S."/>
            <person name="Chertkov O."/>
            <person name="Brettin T."/>
            <person name="Bruce D."/>
            <person name="Han C."/>
            <person name="Tapia R."/>
            <person name="Gilna P."/>
            <person name="Schmutz J."/>
            <person name="Larimer F."/>
            <person name="Land M."/>
            <person name="Hauser L."/>
            <person name="Kyrpides N."/>
            <person name="Kim E."/>
            <person name="Stahl D."/>
            <person name="Richardson P."/>
        </authorList>
    </citation>
    <scope>NUCLEOTIDE SEQUENCE [LARGE SCALE GENOMIC DNA]</scope>
    <source>
        <strain evidence="3">EF01-2</strain>
    </source>
</reference>
<gene>
    <name evidence="2" type="ordered locus">Veis_3729</name>
</gene>
<evidence type="ECO:0000313" key="2">
    <source>
        <dbReference type="EMBL" id="ABM59444.1"/>
    </source>
</evidence>
<proteinExistence type="predicted"/>
<name>A1WP87_VEREI</name>
<accession>A1WP87</accession>
<organism evidence="2 3">
    <name type="scientific">Verminephrobacter eiseniae (strain EF01-2)</name>
    <dbReference type="NCBI Taxonomy" id="391735"/>
    <lineage>
        <taxon>Bacteria</taxon>
        <taxon>Pseudomonadati</taxon>
        <taxon>Pseudomonadota</taxon>
        <taxon>Betaproteobacteria</taxon>
        <taxon>Burkholderiales</taxon>
        <taxon>Comamonadaceae</taxon>
        <taxon>Verminephrobacter</taxon>
    </lineage>
</organism>
<dbReference type="RefSeq" id="WP_011811433.1">
    <property type="nucleotide sequence ID" value="NC_008786.1"/>
</dbReference>
<dbReference type="STRING" id="391735.Veis_3729"/>
<protein>
    <submittedName>
        <fullName evidence="2">Uncharacterized protein</fullName>
    </submittedName>
</protein>
<evidence type="ECO:0000256" key="1">
    <source>
        <dbReference type="SAM" id="MobiDB-lite"/>
    </source>
</evidence>
<evidence type="ECO:0000313" key="3">
    <source>
        <dbReference type="Proteomes" id="UP000000374"/>
    </source>
</evidence>